<accession>A0AAN8FSR9</accession>
<dbReference type="AlphaFoldDB" id="A0AAN8FSR9"/>
<dbReference type="Proteomes" id="UP001331761">
    <property type="component" value="Unassembled WGS sequence"/>
</dbReference>
<reference evidence="2 3" key="1">
    <citation type="submission" date="2019-10" db="EMBL/GenBank/DDBJ databases">
        <title>Assembly and Annotation for the nematode Trichostrongylus colubriformis.</title>
        <authorList>
            <person name="Martin J."/>
        </authorList>
    </citation>
    <scope>NUCLEOTIDE SEQUENCE [LARGE SCALE GENOMIC DNA]</scope>
    <source>
        <strain evidence="2">G859</strain>
        <tissue evidence="2">Whole worm</tissue>
    </source>
</reference>
<proteinExistence type="predicted"/>
<evidence type="ECO:0000313" key="2">
    <source>
        <dbReference type="EMBL" id="KAK5982839.1"/>
    </source>
</evidence>
<organism evidence="2 3">
    <name type="scientific">Trichostrongylus colubriformis</name>
    <name type="common">Black scour worm</name>
    <dbReference type="NCBI Taxonomy" id="6319"/>
    <lineage>
        <taxon>Eukaryota</taxon>
        <taxon>Metazoa</taxon>
        <taxon>Ecdysozoa</taxon>
        <taxon>Nematoda</taxon>
        <taxon>Chromadorea</taxon>
        <taxon>Rhabditida</taxon>
        <taxon>Rhabditina</taxon>
        <taxon>Rhabditomorpha</taxon>
        <taxon>Strongyloidea</taxon>
        <taxon>Trichostrongylidae</taxon>
        <taxon>Trichostrongylus</taxon>
    </lineage>
</organism>
<protein>
    <recommendedName>
        <fullName evidence="1">PAZ domain-containing protein</fullName>
    </recommendedName>
</protein>
<feature type="domain" description="PAZ" evidence="1">
    <location>
        <begin position="163"/>
        <end position="262"/>
    </location>
</feature>
<name>A0AAN8FSR9_TRICO</name>
<evidence type="ECO:0000313" key="3">
    <source>
        <dbReference type="Proteomes" id="UP001331761"/>
    </source>
</evidence>
<dbReference type="PROSITE" id="PS50821">
    <property type="entry name" value="PAZ"/>
    <property type="match status" value="1"/>
</dbReference>
<dbReference type="GO" id="GO:0003723">
    <property type="term" value="F:RNA binding"/>
    <property type="evidence" value="ECO:0007669"/>
    <property type="project" value="InterPro"/>
</dbReference>
<dbReference type="Pfam" id="PF02170">
    <property type="entry name" value="PAZ"/>
    <property type="match status" value="1"/>
</dbReference>
<dbReference type="Gene3D" id="2.170.260.10">
    <property type="entry name" value="paz domain"/>
    <property type="match status" value="1"/>
</dbReference>
<comment type="caution">
    <text evidence="2">The sequence shown here is derived from an EMBL/GenBank/DDBJ whole genome shotgun (WGS) entry which is preliminary data.</text>
</comment>
<dbReference type="SMART" id="SM00949">
    <property type="entry name" value="PAZ"/>
    <property type="match status" value="1"/>
</dbReference>
<keyword evidence="3" id="KW-1185">Reference proteome</keyword>
<dbReference type="InterPro" id="IPR036085">
    <property type="entry name" value="PAZ_dom_sf"/>
</dbReference>
<dbReference type="SUPFAM" id="SSF101690">
    <property type="entry name" value="PAZ domain"/>
    <property type="match status" value="1"/>
</dbReference>
<dbReference type="InterPro" id="IPR003100">
    <property type="entry name" value="PAZ_dom"/>
</dbReference>
<dbReference type="CDD" id="cd02846">
    <property type="entry name" value="PAZ_argonaute_like"/>
    <property type="match status" value="1"/>
</dbReference>
<dbReference type="PANTHER" id="PTHR22891">
    <property type="entry name" value="EUKARYOTIC TRANSLATION INITIATION FACTOR 2C"/>
    <property type="match status" value="1"/>
</dbReference>
<evidence type="ECO:0000259" key="1">
    <source>
        <dbReference type="PROSITE" id="PS50821"/>
    </source>
</evidence>
<gene>
    <name evidence="2" type="ORF">GCK32_014076</name>
</gene>
<dbReference type="EMBL" id="WIXE01004661">
    <property type="protein sequence ID" value="KAK5982839.1"/>
    <property type="molecule type" value="Genomic_DNA"/>
</dbReference>
<sequence length="385" mass="43940">MASGDEGMIVDDEGARGVDDFKLPAKMAPSSVTTMKAASEFEVDLNGFMMDIRALPKEIYHYRISLTKVTDRKTRDLTRGQKQDEDHILFGNKAYERSSKNDAPLPQGKIVKCGFEKNCRVVVSAGEALAMMQIGAKKSPFFSQTSVVNFCESYLGLDNRRGVTLEDALRNKKSAAEVVRQLRDIAVRTTHTEVPRVLYISGMSKDSALEAKFEHEGEEITVYDYFLKRYKRKLAYPNLPLCIERKPQGFIYHPLEVLEIERGQRVTTEKQTSQMSESMIRECQLPPLQMKKHIDEQIKSAALTNENPYLEEWGVKIYNRTMRSVAQRLYPPAIIYGGSMKVQPNHHGEMQWRLGAREQFVEAANLHGKWTFIIFDGCVRKNDVE</sequence>